<dbReference type="CDD" id="cd17928">
    <property type="entry name" value="DEXDc_SecA"/>
    <property type="match status" value="1"/>
</dbReference>
<dbReference type="Pfam" id="PF21090">
    <property type="entry name" value="P-loop_SecA"/>
    <property type="match status" value="1"/>
</dbReference>
<accession>A0A6J6LAU7</accession>
<dbReference type="SUPFAM" id="SSF81767">
    <property type="entry name" value="Pre-protein crosslinking domain of SecA"/>
    <property type="match status" value="1"/>
</dbReference>
<dbReference type="EMBL" id="CAEZWE010000055">
    <property type="protein sequence ID" value="CAB4658722.1"/>
    <property type="molecule type" value="Genomic_DNA"/>
</dbReference>
<keyword evidence="7" id="KW-0479">Metal-binding</keyword>
<evidence type="ECO:0000259" key="16">
    <source>
        <dbReference type="PROSITE" id="PS51196"/>
    </source>
</evidence>
<dbReference type="InterPro" id="IPR011130">
    <property type="entry name" value="SecA_preprotein_X-link_dom"/>
</dbReference>
<dbReference type="SMART" id="SM00958">
    <property type="entry name" value="SecA_PP_bind"/>
    <property type="match status" value="1"/>
</dbReference>
<dbReference type="SMART" id="SM00957">
    <property type="entry name" value="SecA_DEAD"/>
    <property type="match status" value="1"/>
</dbReference>
<name>A0A6J6LAU7_9ZZZZ</name>
<dbReference type="CDD" id="cd18803">
    <property type="entry name" value="SF2_C_secA"/>
    <property type="match status" value="1"/>
</dbReference>
<dbReference type="PROSITE" id="PS51196">
    <property type="entry name" value="SECA_MOTOR_DEAD"/>
    <property type="match status" value="1"/>
</dbReference>
<keyword evidence="10" id="KW-0067">ATP-binding</keyword>
<evidence type="ECO:0000256" key="8">
    <source>
        <dbReference type="ARBA" id="ARBA00022741"/>
    </source>
</evidence>
<dbReference type="SUPFAM" id="SSF52540">
    <property type="entry name" value="P-loop containing nucleoside triphosphate hydrolases"/>
    <property type="match status" value="2"/>
</dbReference>
<dbReference type="PRINTS" id="PR00906">
    <property type="entry name" value="SECA"/>
</dbReference>
<dbReference type="InterPro" id="IPR004027">
    <property type="entry name" value="SEC_C_motif"/>
</dbReference>
<evidence type="ECO:0000259" key="15">
    <source>
        <dbReference type="PROSITE" id="PS51192"/>
    </source>
</evidence>
<dbReference type="GO" id="GO:0005829">
    <property type="term" value="C:cytosol"/>
    <property type="evidence" value="ECO:0007669"/>
    <property type="project" value="TreeGrafter"/>
</dbReference>
<dbReference type="InterPro" id="IPR011116">
    <property type="entry name" value="SecA_Wing/Scaffold"/>
</dbReference>
<dbReference type="PANTHER" id="PTHR30612:SF0">
    <property type="entry name" value="CHLOROPLAST PROTEIN-TRANSPORTING ATPASE"/>
    <property type="match status" value="1"/>
</dbReference>
<dbReference type="Pfam" id="PF02810">
    <property type="entry name" value="SEC-C"/>
    <property type="match status" value="1"/>
</dbReference>
<dbReference type="PANTHER" id="PTHR30612">
    <property type="entry name" value="SECA INNER MEMBRANE COMPONENT OF SEC PROTEIN SECRETION SYSTEM"/>
    <property type="match status" value="1"/>
</dbReference>
<dbReference type="Pfam" id="PF01043">
    <property type="entry name" value="SecA_PP_bind"/>
    <property type="match status" value="1"/>
</dbReference>
<dbReference type="Gene3D" id="3.40.50.300">
    <property type="entry name" value="P-loop containing nucleotide triphosphate hydrolases"/>
    <property type="match status" value="2"/>
</dbReference>
<dbReference type="InterPro" id="IPR027417">
    <property type="entry name" value="P-loop_NTPase"/>
</dbReference>
<proteinExistence type="inferred from homology"/>
<comment type="similarity">
    <text evidence="3">Belongs to the SecA family.</text>
</comment>
<dbReference type="HAMAP" id="MF_01382">
    <property type="entry name" value="SecA"/>
    <property type="match status" value="1"/>
</dbReference>
<evidence type="ECO:0000256" key="7">
    <source>
        <dbReference type="ARBA" id="ARBA00022723"/>
    </source>
</evidence>
<evidence type="ECO:0000256" key="14">
    <source>
        <dbReference type="ARBA" id="ARBA00023136"/>
    </source>
</evidence>
<comment type="subcellular location">
    <subcellularLocation>
        <location evidence="2">Membrane</location>
        <topology evidence="2">Peripheral membrane protein</topology>
    </subcellularLocation>
</comment>
<sequence>MKVLDRVLRAGDGKRVKALQGLIPDINALGVSLEALSDDALQAKTGEFRQRLDRGESLDELLVEAFAVVREASSRVIGQRHFDVQLMGGAALHFGWIAEMKTGEGKTLVSTLPAYLNGLSGKGVHIVTVNDYLARFHAEWMGRIHQWMGLSVGLVIPGFREQPWQKREDYACDITYGTNNEFGFDYLRDNMASTLDDKVQRGQNFAIVDEVDSILIDEARTPLIISGRLADAAAMYYKFASIVRTLTRDVDYEVDEAKRVLFPTETGVERVEAELGLDNLYDAVQQNLVHQLQVALKAKELYRRDKDYIVDGGEVKIVDEFTGRILEGRRWSEGIHQAVEAKEGLRINEENQTLATITLQNYFRMYDKLSGMTGTAQTEAAELVNTYSLQVVPIPTNRQVQREDLPDLIFKSEAAKFRAVVEDIVERNAKGQPILVGTISVEKSEYLSRELTKRGINHEVLNAKQHTREAMIVAQAGRLGSVTVATNMAGRGVDILLGGNHELLARQQVLAEGVDPAVLVDEFALPAPLEQLHPDFQAARAAGLARYEELLPIFKKQCAEEGEKIRALGGLYVLGTERHDSRRIDNQLRGRAGRQGDPGASRFYLSLEDELLRLFATGALSWVMGRTLPDDEAIEAKMVTKAIERAQTTVEQRNGEVRKNVLKYDEVMNEQRKVIYMRRDQILSGADLTAAAMEYLAEAVDSLIETYCVSEASDEWDVEGLVQQLTTFWPAQITIEQVEQCHGTNAVYDLVMADANAHYRRREEELGADVLRQIERQVMLSIIDQRWREHLEEMDYLQEGINLRAMGQKDPLTEWQREGYDMFGQMMSGIAQDFVRYVMHVQVVHEEQPAIAVQNLTETSSEDVDTDGFTTAALAGGDIDPELLRPAEEEIRRPVVKDANDWSTTPRNAPCPCGSGRKYKVCHGAAS</sequence>
<dbReference type="FunFam" id="3.40.50.300:FF:000334">
    <property type="entry name" value="Protein translocase subunit SecA"/>
    <property type="match status" value="1"/>
</dbReference>
<keyword evidence="12" id="KW-1278">Translocase</keyword>
<dbReference type="GO" id="GO:0006605">
    <property type="term" value="P:protein targeting"/>
    <property type="evidence" value="ECO:0007669"/>
    <property type="project" value="InterPro"/>
</dbReference>
<evidence type="ECO:0000256" key="3">
    <source>
        <dbReference type="ARBA" id="ARBA00007650"/>
    </source>
</evidence>
<reference evidence="17" key="1">
    <citation type="submission" date="2020-05" db="EMBL/GenBank/DDBJ databases">
        <authorList>
            <person name="Chiriac C."/>
            <person name="Salcher M."/>
            <person name="Ghai R."/>
            <person name="Kavagutti S V."/>
        </authorList>
    </citation>
    <scope>NUCLEOTIDE SEQUENCE</scope>
</reference>
<dbReference type="InterPro" id="IPR020937">
    <property type="entry name" value="SecA_CS"/>
</dbReference>
<dbReference type="InterPro" id="IPR011115">
    <property type="entry name" value="SecA_DEAD"/>
</dbReference>
<dbReference type="Gene3D" id="1.10.3060.10">
    <property type="entry name" value="Helical scaffold and wing domains of SecA"/>
    <property type="match status" value="1"/>
</dbReference>
<dbReference type="Pfam" id="PF07517">
    <property type="entry name" value="SecA_DEAD"/>
    <property type="match status" value="1"/>
</dbReference>
<keyword evidence="5" id="KW-1003">Cell membrane</keyword>
<feature type="domain" description="Helicase ATP-binding" evidence="15">
    <location>
        <begin position="87"/>
        <end position="227"/>
    </location>
</feature>
<evidence type="ECO:0000256" key="2">
    <source>
        <dbReference type="ARBA" id="ARBA00004170"/>
    </source>
</evidence>
<organism evidence="17">
    <name type="scientific">freshwater metagenome</name>
    <dbReference type="NCBI Taxonomy" id="449393"/>
    <lineage>
        <taxon>unclassified sequences</taxon>
        <taxon>metagenomes</taxon>
        <taxon>ecological metagenomes</taxon>
    </lineage>
</organism>
<evidence type="ECO:0000256" key="6">
    <source>
        <dbReference type="ARBA" id="ARBA00022490"/>
    </source>
</evidence>
<dbReference type="AlphaFoldDB" id="A0A6J6LAU7"/>
<dbReference type="NCBIfam" id="TIGR00963">
    <property type="entry name" value="secA"/>
    <property type="match status" value="1"/>
</dbReference>
<dbReference type="PROSITE" id="PS51192">
    <property type="entry name" value="HELICASE_ATP_BIND_1"/>
    <property type="match status" value="1"/>
</dbReference>
<dbReference type="GO" id="GO:0031522">
    <property type="term" value="C:cell envelope Sec protein transport complex"/>
    <property type="evidence" value="ECO:0007669"/>
    <property type="project" value="TreeGrafter"/>
</dbReference>
<dbReference type="InterPro" id="IPR014001">
    <property type="entry name" value="Helicase_ATP-bd"/>
</dbReference>
<dbReference type="Gene3D" id="3.90.1440.10">
    <property type="entry name" value="SecA, preprotein cross-linking domain"/>
    <property type="match status" value="1"/>
</dbReference>
<dbReference type="SUPFAM" id="SSF81886">
    <property type="entry name" value="Helical scaffold and wing domains of SecA"/>
    <property type="match status" value="1"/>
</dbReference>
<dbReference type="GO" id="GO:0017038">
    <property type="term" value="P:protein import"/>
    <property type="evidence" value="ECO:0007669"/>
    <property type="project" value="InterPro"/>
</dbReference>
<dbReference type="InterPro" id="IPR036266">
    <property type="entry name" value="SecA_Wing/Scaffold_sf"/>
</dbReference>
<dbReference type="InterPro" id="IPR000185">
    <property type="entry name" value="SecA"/>
</dbReference>
<dbReference type="GO" id="GO:0005886">
    <property type="term" value="C:plasma membrane"/>
    <property type="evidence" value="ECO:0007669"/>
    <property type="project" value="TreeGrafter"/>
</dbReference>
<evidence type="ECO:0000256" key="12">
    <source>
        <dbReference type="ARBA" id="ARBA00022967"/>
    </source>
</evidence>
<evidence type="ECO:0000256" key="5">
    <source>
        <dbReference type="ARBA" id="ARBA00022475"/>
    </source>
</evidence>
<keyword evidence="8" id="KW-0547">Nucleotide-binding</keyword>
<dbReference type="GO" id="GO:0046872">
    <property type="term" value="F:metal ion binding"/>
    <property type="evidence" value="ECO:0007669"/>
    <property type="project" value="UniProtKB-KW"/>
</dbReference>
<dbReference type="InterPro" id="IPR036670">
    <property type="entry name" value="SecA_X-link_sf"/>
</dbReference>
<keyword evidence="6" id="KW-0963">Cytoplasm</keyword>
<keyword evidence="9" id="KW-0862">Zinc</keyword>
<keyword evidence="11" id="KW-0653">Protein transport</keyword>
<evidence type="ECO:0000256" key="1">
    <source>
        <dbReference type="ARBA" id="ARBA00001947"/>
    </source>
</evidence>
<keyword evidence="13" id="KW-0811">Translocation</keyword>
<dbReference type="InterPro" id="IPR044722">
    <property type="entry name" value="SecA_SF2_C"/>
</dbReference>
<evidence type="ECO:0000256" key="9">
    <source>
        <dbReference type="ARBA" id="ARBA00022833"/>
    </source>
</evidence>
<dbReference type="GO" id="GO:0043952">
    <property type="term" value="P:protein transport by the Sec complex"/>
    <property type="evidence" value="ECO:0007669"/>
    <property type="project" value="TreeGrafter"/>
</dbReference>
<evidence type="ECO:0000256" key="10">
    <source>
        <dbReference type="ARBA" id="ARBA00022840"/>
    </source>
</evidence>
<evidence type="ECO:0000313" key="17">
    <source>
        <dbReference type="EMBL" id="CAB4658722.1"/>
    </source>
</evidence>
<protein>
    <submittedName>
        <fullName evidence="17">Unannotated protein</fullName>
    </submittedName>
</protein>
<feature type="domain" description="SecA family profile" evidence="16">
    <location>
        <begin position="1"/>
        <end position="635"/>
    </location>
</feature>
<keyword evidence="14" id="KW-0472">Membrane</keyword>
<dbReference type="PROSITE" id="PS01312">
    <property type="entry name" value="SECA"/>
    <property type="match status" value="1"/>
</dbReference>
<comment type="cofactor">
    <cofactor evidence="1">
        <name>Zn(2+)</name>
        <dbReference type="ChEBI" id="CHEBI:29105"/>
    </cofactor>
</comment>
<evidence type="ECO:0000256" key="4">
    <source>
        <dbReference type="ARBA" id="ARBA00022448"/>
    </source>
</evidence>
<dbReference type="GO" id="GO:0006886">
    <property type="term" value="P:intracellular protein transport"/>
    <property type="evidence" value="ECO:0007669"/>
    <property type="project" value="InterPro"/>
</dbReference>
<dbReference type="FunFam" id="3.90.1440.10:FF:000002">
    <property type="entry name" value="Protein translocase subunit SecA"/>
    <property type="match status" value="1"/>
</dbReference>
<dbReference type="NCBIfam" id="NF009538">
    <property type="entry name" value="PRK12904.1"/>
    <property type="match status" value="1"/>
</dbReference>
<keyword evidence="4" id="KW-0813">Transport</keyword>
<evidence type="ECO:0000256" key="13">
    <source>
        <dbReference type="ARBA" id="ARBA00023010"/>
    </source>
</evidence>
<gene>
    <name evidence="17" type="ORF">UFOPK2169_01255</name>
</gene>
<dbReference type="InterPro" id="IPR014018">
    <property type="entry name" value="SecA_motor_DEAD"/>
</dbReference>
<dbReference type="Pfam" id="PF07516">
    <property type="entry name" value="SecA_SW"/>
    <property type="match status" value="1"/>
</dbReference>
<evidence type="ECO:0000256" key="11">
    <source>
        <dbReference type="ARBA" id="ARBA00022927"/>
    </source>
</evidence>
<dbReference type="GO" id="GO:0005524">
    <property type="term" value="F:ATP binding"/>
    <property type="evidence" value="ECO:0007669"/>
    <property type="project" value="UniProtKB-KW"/>
</dbReference>